<protein>
    <submittedName>
        <fullName evidence="2">Nitroreductase family protein</fullName>
    </submittedName>
</protein>
<accession>A0A158CAD6</accession>
<dbReference type="OrthoDB" id="9801593at2"/>
<comment type="caution">
    <text evidence="2">The sequence shown here is derived from an EMBL/GenBank/DDBJ whole genome shotgun (WGS) entry which is preliminary data.</text>
</comment>
<dbReference type="GO" id="GO:0016491">
    <property type="term" value="F:oxidoreductase activity"/>
    <property type="evidence" value="ECO:0007669"/>
    <property type="project" value="InterPro"/>
</dbReference>
<keyword evidence="3" id="KW-1185">Reference proteome</keyword>
<evidence type="ECO:0000259" key="1">
    <source>
        <dbReference type="Pfam" id="PF00881"/>
    </source>
</evidence>
<feature type="domain" description="Nitroreductase" evidence="1">
    <location>
        <begin position="448"/>
        <end position="514"/>
    </location>
</feature>
<dbReference type="RefSeq" id="WP_086972199.1">
    <property type="nucleotide sequence ID" value="NZ_FCOJ02000045.1"/>
</dbReference>
<dbReference type="PANTHER" id="PTHR42741:SF3">
    <property type="entry name" value="NITROREDUCTASE FAMILY PROTEIN"/>
    <property type="match status" value="1"/>
</dbReference>
<dbReference type="PANTHER" id="PTHR42741">
    <property type="entry name" value="NITROREDUCTASE FAMILY PROTEIN"/>
    <property type="match status" value="1"/>
</dbReference>
<evidence type="ECO:0000313" key="3">
    <source>
        <dbReference type="Proteomes" id="UP000054596"/>
    </source>
</evidence>
<gene>
    <name evidence="2" type="ORF">AWB82_05171</name>
</gene>
<dbReference type="Proteomes" id="UP000054596">
    <property type="component" value="Unassembled WGS sequence"/>
</dbReference>
<feature type="domain" description="Nitroreductase" evidence="1">
    <location>
        <begin position="101"/>
        <end position="226"/>
    </location>
</feature>
<dbReference type="STRING" id="1777143.AWB82_05171"/>
<dbReference type="SUPFAM" id="SSF55469">
    <property type="entry name" value="FMN-dependent nitroreductase-like"/>
    <property type="match status" value="2"/>
</dbReference>
<proteinExistence type="predicted"/>
<evidence type="ECO:0000313" key="2">
    <source>
        <dbReference type="EMBL" id="SAK79259.1"/>
    </source>
</evidence>
<dbReference type="Gene3D" id="3.40.109.10">
    <property type="entry name" value="NADH Oxidase"/>
    <property type="match status" value="2"/>
</dbReference>
<dbReference type="InterPro" id="IPR029479">
    <property type="entry name" value="Nitroreductase"/>
</dbReference>
<dbReference type="InterPro" id="IPR000415">
    <property type="entry name" value="Nitroreductase-like"/>
</dbReference>
<reference evidence="2" key="1">
    <citation type="submission" date="2016-01" db="EMBL/GenBank/DDBJ databases">
        <authorList>
            <person name="Peeters C."/>
        </authorList>
    </citation>
    <scope>NUCLEOTIDE SEQUENCE [LARGE SCALE GENOMIC DNA]</scope>
    <source>
        <strain evidence="2">LMG 29325</strain>
    </source>
</reference>
<name>A0A158CAD6_9BURK</name>
<organism evidence="2 3">
    <name type="scientific">Caballeronia glebae</name>
    <dbReference type="NCBI Taxonomy" id="1777143"/>
    <lineage>
        <taxon>Bacteria</taxon>
        <taxon>Pseudomonadati</taxon>
        <taxon>Pseudomonadota</taxon>
        <taxon>Betaproteobacteria</taxon>
        <taxon>Burkholderiales</taxon>
        <taxon>Burkholderiaceae</taxon>
        <taxon>Caballeronia</taxon>
    </lineage>
</organism>
<sequence length="532" mass="60088">MDHFSDALVQYHDRSKHRVNRYAPGPHEFDWMAQPNPYREFHGAPRVNLPLAADTFHTRYNDVRCGALPFAYRIDLRNLSILFELSLGLSAWKTYRATRWALRCNPSSGNLHPTEGYLLCPHLLGLPAGIYHYLSRDHLLERRAAVDDSRWTTAFAGKGVLVGLSSIHWREAWKYGMRAWRYCQHDCGHAIAAVSYVAAALGWQTRLLEAPADDEVARLLGLDRSEDFGTAERESPDVLLWVGHPDGRPDIDRMLSASDAAAWYGCANQLSAKQVRWPDIDSIRIATFKSRTRELSTASAERRRLPAAPALDLSFAQVARQRRSAVEFDGTTSITSAAFFAMLECLMTCSDTPPWNSLVSPPAVHPVLLVHRVGGLEAGLYVLVRNPEAWSSLQASMRPEWLWEKTGPDHLPLYFLLPFDLRASAKWISCHQNIAADSCFALGMLTRFASALQEPWRYRHLFWECGMLGHALYLEAEAAGVRATGIGCFFDDEMHALLGLKDHEWQSLYHFTVGGAVEDQRLSSEPPYQRQR</sequence>
<dbReference type="CDD" id="cd02142">
    <property type="entry name" value="McbC_SagB-like_oxidoreductase"/>
    <property type="match status" value="1"/>
</dbReference>
<dbReference type="AlphaFoldDB" id="A0A158CAD6"/>
<dbReference type="Pfam" id="PF00881">
    <property type="entry name" value="Nitroreductase"/>
    <property type="match status" value="2"/>
</dbReference>
<dbReference type="EMBL" id="FCOJ02000045">
    <property type="protein sequence ID" value="SAK79259.1"/>
    <property type="molecule type" value="Genomic_DNA"/>
</dbReference>